<dbReference type="Proteomes" id="UP000235661">
    <property type="component" value="Unassembled WGS sequence"/>
</dbReference>
<evidence type="ECO:0000313" key="1">
    <source>
        <dbReference type="EMBL" id="PMC08049.1"/>
    </source>
</evidence>
<organism evidence="1 2">
    <name type="scientific">Hoylesella timonensis</name>
    <dbReference type="NCBI Taxonomy" id="386414"/>
    <lineage>
        <taxon>Bacteria</taxon>
        <taxon>Pseudomonadati</taxon>
        <taxon>Bacteroidota</taxon>
        <taxon>Bacteroidia</taxon>
        <taxon>Bacteroidales</taxon>
        <taxon>Prevotellaceae</taxon>
        <taxon>Hoylesella</taxon>
    </lineage>
</organism>
<dbReference type="EMBL" id="PNGI01000026">
    <property type="protein sequence ID" value="PMC08049.1"/>
    <property type="molecule type" value="Genomic_DNA"/>
</dbReference>
<reference evidence="1 2" key="1">
    <citation type="submission" date="2017-09" db="EMBL/GenBank/DDBJ databases">
        <title>Bacterial strain isolated from the female urinary microbiota.</title>
        <authorList>
            <person name="Thomas-White K."/>
            <person name="Kumar N."/>
            <person name="Forster S."/>
            <person name="Putonti C."/>
            <person name="Lawley T."/>
            <person name="Wolfe A.J."/>
        </authorList>
    </citation>
    <scope>NUCLEOTIDE SEQUENCE [LARGE SCALE GENOMIC DNA]</scope>
    <source>
        <strain evidence="1 2">UMB0818</strain>
    </source>
</reference>
<name>A0A2N6Q3U1_9BACT</name>
<accession>A0A2N6Q3U1</accession>
<gene>
    <name evidence="1" type="ORF">CJ232_09840</name>
</gene>
<dbReference type="AlphaFoldDB" id="A0A2N6Q3U1"/>
<sequence length="69" mass="8107">MNNVVKYRVIQITIANLAKNIDKVVTFLLKCMQLKIYQQDSYRISVVACVTIYLRTLQFEELHSNNDQI</sequence>
<protein>
    <submittedName>
        <fullName evidence="1">Uncharacterized protein</fullName>
    </submittedName>
</protein>
<comment type="caution">
    <text evidence="1">The sequence shown here is derived from an EMBL/GenBank/DDBJ whole genome shotgun (WGS) entry which is preliminary data.</text>
</comment>
<evidence type="ECO:0000313" key="2">
    <source>
        <dbReference type="Proteomes" id="UP000235661"/>
    </source>
</evidence>
<proteinExistence type="predicted"/>